<reference evidence="1" key="2">
    <citation type="submission" date="2025-03" db="EMBL/GenBank/DDBJ databases">
        <authorList>
            <consortium name="ELIXIR-Norway"/>
            <consortium name="Elixir Norway"/>
        </authorList>
    </citation>
    <scope>NUCLEOTIDE SEQUENCE</scope>
</reference>
<dbReference type="Proteomes" id="UP001162501">
    <property type="component" value="Chromosome 21"/>
</dbReference>
<protein>
    <submittedName>
        <fullName evidence="1">Uncharacterized protein</fullName>
    </submittedName>
</protein>
<organism evidence="1 2">
    <name type="scientific">Rangifer tarandus platyrhynchus</name>
    <name type="common">Svalbard reindeer</name>
    <dbReference type="NCBI Taxonomy" id="3082113"/>
    <lineage>
        <taxon>Eukaryota</taxon>
        <taxon>Metazoa</taxon>
        <taxon>Chordata</taxon>
        <taxon>Craniata</taxon>
        <taxon>Vertebrata</taxon>
        <taxon>Euteleostomi</taxon>
        <taxon>Mammalia</taxon>
        <taxon>Eutheria</taxon>
        <taxon>Laurasiatheria</taxon>
        <taxon>Artiodactyla</taxon>
        <taxon>Ruminantia</taxon>
        <taxon>Pecora</taxon>
        <taxon>Cervidae</taxon>
        <taxon>Odocoileinae</taxon>
        <taxon>Rangifer</taxon>
    </lineage>
</organism>
<accession>A0AC59YXS1</accession>
<name>A0AC59YXS1_RANTA</name>
<evidence type="ECO:0000313" key="1">
    <source>
        <dbReference type="EMBL" id="CAN0067368.1"/>
    </source>
</evidence>
<sequence>MGASLVGHRSPPSDCGSARDTPDPLWSGGFPEGWGYLTSPRGRVEGTAILKENFLLLPWATVGGRWLGTTRSQQFDLHVSAPLRDGGQIAYWDILGLLGPWGGVWGSKQQFLPPWLGARAFSSQCLLSIYFF</sequence>
<proteinExistence type="predicted"/>
<evidence type="ECO:0000313" key="2">
    <source>
        <dbReference type="Proteomes" id="UP001162501"/>
    </source>
</evidence>
<gene>
    <name evidence="1" type="ORF">MRATA1EN22A_LOCUS11534</name>
</gene>
<reference evidence="1" key="1">
    <citation type="submission" date="2023-05" db="EMBL/GenBank/DDBJ databases">
        <authorList>
            <consortium name="ELIXIR-Norway"/>
        </authorList>
    </citation>
    <scope>NUCLEOTIDE SEQUENCE</scope>
</reference>
<dbReference type="EMBL" id="OX596105">
    <property type="protein sequence ID" value="CAN0067368.1"/>
    <property type="molecule type" value="Genomic_DNA"/>
</dbReference>